<dbReference type="CDD" id="cd04301">
    <property type="entry name" value="NAT_SF"/>
    <property type="match status" value="1"/>
</dbReference>
<proteinExistence type="predicted"/>
<feature type="domain" description="N-acetyltransferase" evidence="1">
    <location>
        <begin position="200"/>
        <end position="357"/>
    </location>
</feature>
<dbReference type="AlphaFoldDB" id="A0A364JNN1"/>
<dbReference type="InterPro" id="IPR009097">
    <property type="entry name" value="Cyclic_Pdiesterase"/>
</dbReference>
<evidence type="ECO:0000313" key="3">
    <source>
        <dbReference type="Proteomes" id="UP000229523"/>
    </source>
</evidence>
<dbReference type="Pfam" id="PF13563">
    <property type="entry name" value="2_5_RNA_ligase2"/>
    <property type="match status" value="1"/>
</dbReference>
<dbReference type="Proteomes" id="UP000229523">
    <property type="component" value="Unassembled WGS sequence"/>
</dbReference>
<evidence type="ECO:0000259" key="1">
    <source>
        <dbReference type="PROSITE" id="PS51186"/>
    </source>
</evidence>
<dbReference type="SUPFAM" id="SSF55729">
    <property type="entry name" value="Acyl-CoA N-acyltransferases (Nat)"/>
    <property type="match status" value="1"/>
</dbReference>
<sequence>MTEYFIGIVPPEEIYNDIINIQKKYISKLGVEPHITLKAQSNLTDDEQWIEIVTKIIENTNQFEVKIEGTKYFGELVMFLSVISPELKSLHQSIVDELNVPDLLREKCFEGDRYVGHITVGKTTYPSGLSSNTLTWSELKLMEEEINASINTNHFLVDSVWIYKKEKNEYKRYKQILLHDNKEKNNQFKFISMEKDVPEVWIRSLDKKEYSIIKEFLYHAIYVPEGSKKPNKSIVDKKELLKYYEDFGRKDDYTMAAVINNRVIGLAWCRQFNETDKSYGFYKDDFVELNISILPDFRKQGLGKVLMEQLIYLLKNNNVNGISLSVTNGNYAQQLYENIGFKPIAVRDEDTLMIKKL</sequence>
<name>A0A364JNN1_9STAP</name>
<dbReference type="Gene3D" id="3.90.1140.10">
    <property type="entry name" value="Cyclic phosphodiesterase"/>
    <property type="match status" value="1"/>
</dbReference>
<keyword evidence="3" id="KW-1185">Reference proteome</keyword>
<dbReference type="EMBL" id="MJBI02000001">
    <property type="protein sequence ID" value="RAI82482.1"/>
    <property type="molecule type" value="Genomic_DNA"/>
</dbReference>
<dbReference type="PANTHER" id="PTHR40037:SF1">
    <property type="entry name" value="PHOSPHOESTERASE SAOUHSC_00951-RELATED"/>
    <property type="match status" value="1"/>
</dbReference>
<accession>A0A364JNN1</accession>
<dbReference type="InterPro" id="IPR050580">
    <property type="entry name" value="2H_phosphoesterase_YjcG-like"/>
</dbReference>
<dbReference type="GO" id="GO:0016747">
    <property type="term" value="F:acyltransferase activity, transferring groups other than amino-acyl groups"/>
    <property type="evidence" value="ECO:0007669"/>
    <property type="project" value="InterPro"/>
</dbReference>
<dbReference type="PROSITE" id="PS51186">
    <property type="entry name" value="GNAT"/>
    <property type="match status" value="1"/>
</dbReference>
<dbReference type="Gene3D" id="3.40.630.30">
    <property type="match status" value="1"/>
</dbReference>
<gene>
    <name evidence="2" type="ORF">BFS35_002000</name>
</gene>
<protein>
    <submittedName>
        <fullName evidence="2">GNAT family N-acetyltransferase</fullName>
    </submittedName>
</protein>
<dbReference type="SUPFAM" id="SSF55144">
    <property type="entry name" value="LigT-like"/>
    <property type="match status" value="1"/>
</dbReference>
<dbReference type="InterPro" id="IPR000182">
    <property type="entry name" value="GNAT_dom"/>
</dbReference>
<reference evidence="2 3" key="1">
    <citation type="journal article" date="2018" name="Front. Microbiol.">
        <title>Description and Comparative Genomics of Macrococcus caseolyticus subsp. hominis subsp. nov., Macrococcus goetzii sp. nov., Macrococcus epidermidis sp. nov., and Macrococcus bohemicus sp. nov., Novel Macrococci From Human Clinical Material With Virulence Potential and Suspected Uptake of Foreign DNA by Natural Transformation.</title>
        <authorList>
            <person name="Maslanova I."/>
            <person name="Wertheimer Z."/>
            <person name="Sedlacek I."/>
            <person name="Svec P."/>
            <person name="Indrakova A."/>
            <person name="Kovarovic V."/>
            <person name="Schumann P."/>
            <person name="Sproer C."/>
            <person name="Kralova S."/>
            <person name="Sedo O."/>
            <person name="Kristofova L."/>
            <person name="Vrbovska V."/>
            <person name="Fuzik T."/>
            <person name="Petras P."/>
            <person name="Zdrahal Z."/>
            <person name="Ruzickova V."/>
            <person name="Doskar J."/>
            <person name="Pantucek R."/>
        </authorList>
    </citation>
    <scope>NUCLEOTIDE SEQUENCE [LARGE SCALE GENOMIC DNA]</scope>
    <source>
        <strain evidence="2 3">CCM 4927</strain>
    </source>
</reference>
<dbReference type="RefSeq" id="WP_099578345.1">
    <property type="nucleotide sequence ID" value="NZ_MJBI02000001.1"/>
</dbReference>
<dbReference type="PANTHER" id="PTHR40037">
    <property type="entry name" value="PHOSPHOESTERASE YJCG-RELATED"/>
    <property type="match status" value="1"/>
</dbReference>
<dbReference type="Pfam" id="PF00583">
    <property type="entry name" value="Acetyltransf_1"/>
    <property type="match status" value="1"/>
</dbReference>
<comment type="caution">
    <text evidence="2">The sequence shown here is derived from an EMBL/GenBank/DDBJ whole genome shotgun (WGS) entry which is preliminary data.</text>
</comment>
<evidence type="ECO:0000313" key="2">
    <source>
        <dbReference type="EMBL" id="RAI82482.1"/>
    </source>
</evidence>
<organism evidence="2 3">
    <name type="scientific">Macrococcoides goetzii</name>
    <dbReference type="NCBI Taxonomy" id="1891097"/>
    <lineage>
        <taxon>Bacteria</taxon>
        <taxon>Bacillati</taxon>
        <taxon>Bacillota</taxon>
        <taxon>Bacilli</taxon>
        <taxon>Bacillales</taxon>
        <taxon>Staphylococcaceae</taxon>
        <taxon>Macrococcoides</taxon>
    </lineage>
</organism>
<dbReference type="InterPro" id="IPR016181">
    <property type="entry name" value="Acyl_CoA_acyltransferase"/>
</dbReference>